<dbReference type="CDD" id="cd12148">
    <property type="entry name" value="fungal_TF_MHR"/>
    <property type="match status" value="1"/>
</dbReference>
<name>A0A9P4UN83_9PEZI</name>
<evidence type="ECO:0008006" key="7">
    <source>
        <dbReference type="Google" id="ProtNLM"/>
    </source>
</evidence>
<evidence type="ECO:0000256" key="3">
    <source>
        <dbReference type="ARBA" id="ARBA00023242"/>
    </source>
</evidence>
<dbReference type="OrthoDB" id="2283488at2759"/>
<evidence type="ECO:0000256" key="2">
    <source>
        <dbReference type="ARBA" id="ARBA00023163"/>
    </source>
</evidence>
<dbReference type="GO" id="GO:0005634">
    <property type="term" value="C:nucleus"/>
    <property type="evidence" value="ECO:0007669"/>
    <property type="project" value="TreeGrafter"/>
</dbReference>
<evidence type="ECO:0000313" key="5">
    <source>
        <dbReference type="EMBL" id="KAF2722082.1"/>
    </source>
</evidence>
<sequence length="606" mass="68695">MSSANSSRNLNSSWRRQKGIQVARACELSRQYRIKGEDCSKFEPDVATFPHVHREIQRLRREIEELERELQHERSKASTTLGCQHCSPETPESMVSQDVGFSYEVIQRVRDGIQVRATHATSETWYEPSSLFYFIGRPTQLADQVLSGSSTSNLLDDTEVQGAGTQEDIFWRSYHTAIFLILNKNSFRVHYRSMLTAYGDSRKPSALVDISHTKQDLPEGSNNDVNIAGRCYCLRCQTLLAYELESPIIATLQCQLLCSNMLDSVCSTATRTAYMVGLHLDPPNTMHRGEKEMRRRLYKICMRLGRPFSLSQPVPPARLPDDSLLIANMSGSDFAPLGNNITWLTFNVQHIKLVTASRAIYTAFWTIDVSLRDGSTNRDNAPATVALEKFLIASMKDLEQWVDSISAVLKTRRKHDMRPYSTDKSHLEIENFALLWLQRQRLFLELIYHHLCTNAGWYEAFRWQWNAVITLVGFILAYPRATHTAAARTGIEVSIAALDIFGNNFPVAISAAKVVRRLIAKIDSLMQQSPTQELSALRISMADRAELPPHLTSDERTLQHMASNNAVTAETNGSAMIYGDTTPTALQDVFNMAFDIEQWNDLEMLW</sequence>
<keyword evidence="1" id="KW-0805">Transcription regulation</keyword>
<accession>A0A9P4UN83</accession>
<keyword evidence="3" id="KW-0539">Nucleus</keyword>
<organism evidence="5 6">
    <name type="scientific">Polychaeton citri CBS 116435</name>
    <dbReference type="NCBI Taxonomy" id="1314669"/>
    <lineage>
        <taxon>Eukaryota</taxon>
        <taxon>Fungi</taxon>
        <taxon>Dikarya</taxon>
        <taxon>Ascomycota</taxon>
        <taxon>Pezizomycotina</taxon>
        <taxon>Dothideomycetes</taxon>
        <taxon>Dothideomycetidae</taxon>
        <taxon>Capnodiales</taxon>
        <taxon>Capnodiaceae</taxon>
        <taxon>Polychaeton</taxon>
    </lineage>
</organism>
<evidence type="ECO:0000313" key="6">
    <source>
        <dbReference type="Proteomes" id="UP000799441"/>
    </source>
</evidence>
<dbReference type="GO" id="GO:0000435">
    <property type="term" value="P:positive regulation of transcription from RNA polymerase II promoter by galactose"/>
    <property type="evidence" value="ECO:0007669"/>
    <property type="project" value="TreeGrafter"/>
</dbReference>
<evidence type="ECO:0000256" key="4">
    <source>
        <dbReference type="SAM" id="Coils"/>
    </source>
</evidence>
<protein>
    <recommendedName>
        <fullName evidence="7">Transcription factor domain-containing protein</fullName>
    </recommendedName>
</protein>
<dbReference type="EMBL" id="MU003785">
    <property type="protein sequence ID" value="KAF2722082.1"/>
    <property type="molecule type" value="Genomic_DNA"/>
</dbReference>
<proteinExistence type="predicted"/>
<dbReference type="InterPro" id="IPR051127">
    <property type="entry name" value="Fungal_SecMet_Regulators"/>
</dbReference>
<dbReference type="AlphaFoldDB" id="A0A9P4UN83"/>
<keyword evidence="4" id="KW-0175">Coiled coil</keyword>
<gene>
    <name evidence="5" type="ORF">K431DRAFT_338340</name>
</gene>
<dbReference type="PANTHER" id="PTHR47424:SF12">
    <property type="entry name" value="TRANSCRIPTION FACTOR ASQA"/>
    <property type="match status" value="1"/>
</dbReference>
<keyword evidence="2" id="KW-0804">Transcription</keyword>
<comment type="caution">
    <text evidence="5">The sequence shown here is derived from an EMBL/GenBank/DDBJ whole genome shotgun (WGS) entry which is preliminary data.</text>
</comment>
<dbReference type="GO" id="GO:0000978">
    <property type="term" value="F:RNA polymerase II cis-regulatory region sequence-specific DNA binding"/>
    <property type="evidence" value="ECO:0007669"/>
    <property type="project" value="TreeGrafter"/>
</dbReference>
<dbReference type="Proteomes" id="UP000799441">
    <property type="component" value="Unassembled WGS sequence"/>
</dbReference>
<keyword evidence="6" id="KW-1185">Reference proteome</keyword>
<dbReference type="GO" id="GO:0000981">
    <property type="term" value="F:DNA-binding transcription factor activity, RNA polymerase II-specific"/>
    <property type="evidence" value="ECO:0007669"/>
    <property type="project" value="TreeGrafter"/>
</dbReference>
<reference evidence="5" key="1">
    <citation type="journal article" date="2020" name="Stud. Mycol.">
        <title>101 Dothideomycetes genomes: a test case for predicting lifestyles and emergence of pathogens.</title>
        <authorList>
            <person name="Haridas S."/>
            <person name="Albert R."/>
            <person name="Binder M."/>
            <person name="Bloem J."/>
            <person name="Labutti K."/>
            <person name="Salamov A."/>
            <person name="Andreopoulos B."/>
            <person name="Baker S."/>
            <person name="Barry K."/>
            <person name="Bills G."/>
            <person name="Bluhm B."/>
            <person name="Cannon C."/>
            <person name="Castanera R."/>
            <person name="Culley D."/>
            <person name="Daum C."/>
            <person name="Ezra D."/>
            <person name="Gonzalez J."/>
            <person name="Henrissat B."/>
            <person name="Kuo A."/>
            <person name="Liang C."/>
            <person name="Lipzen A."/>
            <person name="Lutzoni F."/>
            <person name="Magnuson J."/>
            <person name="Mondo S."/>
            <person name="Nolan M."/>
            <person name="Ohm R."/>
            <person name="Pangilinan J."/>
            <person name="Park H.-J."/>
            <person name="Ramirez L."/>
            <person name="Alfaro M."/>
            <person name="Sun H."/>
            <person name="Tritt A."/>
            <person name="Yoshinaga Y."/>
            <person name="Zwiers L.-H."/>
            <person name="Turgeon B."/>
            <person name="Goodwin S."/>
            <person name="Spatafora J."/>
            <person name="Crous P."/>
            <person name="Grigoriev I."/>
        </authorList>
    </citation>
    <scope>NUCLEOTIDE SEQUENCE</scope>
    <source>
        <strain evidence="5">CBS 116435</strain>
    </source>
</reference>
<evidence type="ECO:0000256" key="1">
    <source>
        <dbReference type="ARBA" id="ARBA00023015"/>
    </source>
</evidence>
<dbReference type="PANTHER" id="PTHR47424">
    <property type="entry name" value="REGULATORY PROTEIN GAL4"/>
    <property type="match status" value="1"/>
</dbReference>
<feature type="coiled-coil region" evidence="4">
    <location>
        <begin position="49"/>
        <end position="76"/>
    </location>
</feature>